<dbReference type="Proteomes" id="UP000789831">
    <property type="component" value="Unassembled WGS sequence"/>
</dbReference>
<keyword evidence="2" id="KW-1185">Reference proteome</keyword>
<evidence type="ECO:0000313" key="2">
    <source>
        <dbReference type="Proteomes" id="UP000789831"/>
    </source>
</evidence>
<evidence type="ECO:0000313" key="1">
    <source>
        <dbReference type="EMBL" id="CAG8585162.1"/>
    </source>
</evidence>
<protein>
    <submittedName>
        <fullName evidence="1">9850_t:CDS:1</fullName>
    </submittedName>
</protein>
<accession>A0A9N9C324</accession>
<proteinExistence type="predicted"/>
<organism evidence="1 2">
    <name type="scientific">Ambispora gerdemannii</name>
    <dbReference type="NCBI Taxonomy" id="144530"/>
    <lineage>
        <taxon>Eukaryota</taxon>
        <taxon>Fungi</taxon>
        <taxon>Fungi incertae sedis</taxon>
        <taxon>Mucoromycota</taxon>
        <taxon>Glomeromycotina</taxon>
        <taxon>Glomeromycetes</taxon>
        <taxon>Archaeosporales</taxon>
        <taxon>Ambisporaceae</taxon>
        <taxon>Ambispora</taxon>
    </lineage>
</organism>
<comment type="caution">
    <text evidence="1">The sequence shown here is derived from an EMBL/GenBank/DDBJ whole genome shotgun (WGS) entry which is preliminary data.</text>
</comment>
<dbReference type="EMBL" id="CAJVPL010001731">
    <property type="protein sequence ID" value="CAG8585162.1"/>
    <property type="molecule type" value="Genomic_DNA"/>
</dbReference>
<feature type="non-terminal residue" evidence="1">
    <location>
        <position position="53"/>
    </location>
</feature>
<name>A0A9N9C324_9GLOM</name>
<dbReference type="AlphaFoldDB" id="A0A9N9C324"/>
<reference evidence="1" key="1">
    <citation type="submission" date="2021-06" db="EMBL/GenBank/DDBJ databases">
        <authorList>
            <person name="Kallberg Y."/>
            <person name="Tangrot J."/>
            <person name="Rosling A."/>
        </authorList>
    </citation>
    <scope>NUCLEOTIDE SEQUENCE</scope>
    <source>
        <strain evidence="1">MT106</strain>
    </source>
</reference>
<gene>
    <name evidence="1" type="ORF">AGERDE_LOCUS8325</name>
</gene>
<sequence>MSVNPSFSVKKRILVKDLPSHAIPEFQKSLSKEARILSATATDEVEAKEYKEA</sequence>